<dbReference type="Proteomes" id="UP001332931">
    <property type="component" value="Unassembled WGS sequence"/>
</dbReference>
<dbReference type="Gene3D" id="2.40.30.170">
    <property type="match status" value="1"/>
</dbReference>
<keyword evidence="8" id="KW-1185">Reference proteome</keyword>
<dbReference type="InterPro" id="IPR050465">
    <property type="entry name" value="UPF0194_transport"/>
</dbReference>
<evidence type="ECO:0000313" key="8">
    <source>
        <dbReference type="Proteomes" id="UP001332931"/>
    </source>
</evidence>
<evidence type="ECO:0000256" key="1">
    <source>
        <dbReference type="ARBA" id="ARBA00004196"/>
    </source>
</evidence>
<keyword evidence="5" id="KW-0812">Transmembrane</keyword>
<feature type="transmembrane region" description="Helical" evidence="5">
    <location>
        <begin position="231"/>
        <end position="253"/>
    </location>
</feature>
<evidence type="ECO:0000313" key="7">
    <source>
        <dbReference type="EMBL" id="MEE6148034.1"/>
    </source>
</evidence>
<protein>
    <submittedName>
        <fullName evidence="7">Efflux RND transporter periplasmic adaptor subunit</fullName>
    </submittedName>
</protein>
<feature type="domain" description="YknX-like barrel-sandwich hybrid" evidence="6">
    <location>
        <begin position="297"/>
        <end position="509"/>
    </location>
</feature>
<feature type="compositionally biased region" description="Low complexity" evidence="4">
    <location>
        <begin position="164"/>
        <end position="175"/>
    </location>
</feature>
<dbReference type="SUPFAM" id="SSF111369">
    <property type="entry name" value="HlyD-like secretion proteins"/>
    <property type="match status" value="2"/>
</dbReference>
<feature type="region of interest" description="Disordered" evidence="4">
    <location>
        <begin position="1"/>
        <end position="175"/>
    </location>
</feature>
<comment type="caution">
    <text evidence="7">The sequence shown here is derived from an EMBL/GenBank/DDBJ whole genome shotgun (WGS) entry which is preliminary data.</text>
</comment>
<feature type="compositionally biased region" description="Low complexity" evidence="4">
    <location>
        <begin position="113"/>
        <end position="123"/>
    </location>
</feature>
<feature type="compositionally biased region" description="Low complexity" evidence="4">
    <location>
        <begin position="44"/>
        <end position="63"/>
    </location>
</feature>
<dbReference type="PANTHER" id="PTHR32347">
    <property type="entry name" value="EFFLUX SYSTEM COMPONENT YKNX-RELATED"/>
    <property type="match status" value="1"/>
</dbReference>
<evidence type="ECO:0000256" key="5">
    <source>
        <dbReference type="SAM" id="Phobius"/>
    </source>
</evidence>
<sequence length="670" mass="69022">MAKHFASARDEHAGARRPKAGRPEPEPVAEKDAQAEGALGGAIEPQAEPAAAPAPEPAQQEPARLSVDEIFREEMASAARARAEARAEARAAAMDTSPLSATLPAAKGDSTDGAAAKGPAAGAEPDETAVLLGPDADGTLPMADAGYPAPLDEAGAGPDDSLGGAPAASPDEAWAAGADGGETVRLARNEVAAMPVDQPLYASDTPSPYLGDRSARMSTEDIRRRHHKARVAVFVAVLLALVAGGAALGYGYLHGGAGEPVAQYNTAKIQRGEFLDLVTSTVALEPVQHDSITPQVTGTVDQVRVSEGDTVAEGDVLFTLKNQTVTDTADKAKSTLDAAKQTASDRQKDLDEANKALDDVKKSATDAQGKIEGLLSLDAGTMAHLKDAQDALKKAQDAGSTDQEALKSLQKDVDDTQAKVTAAIAKLSAIKQIEYAGYSSALNTAYSQVEADQKIVDAAQSSLDDANKAASSAQAAYDSAQAQLDKLNVRATIPGTVHSLDKGLAQGTEVTTATRLCDVDDLSSLVVEVPVPEGKTGRVKEGQEVRVTFDGIDDLDVTTTVDSLSSKGGTLVAHATISDPDERLTQGSAATASVVLQEIDDVLMVPKEAVVTGDDGAACLDVLLDPSRAIVTRVDVTVRATNDTTAVVEAPDIQADTSVVLPGQTGQDQG</sequence>
<accession>A0ABU7RCB1</accession>
<feature type="coiled-coil region" evidence="3">
    <location>
        <begin position="336"/>
        <end position="370"/>
    </location>
</feature>
<comment type="subcellular location">
    <subcellularLocation>
        <location evidence="1">Cell envelope</location>
    </subcellularLocation>
</comment>
<feature type="compositionally biased region" description="Basic and acidic residues" evidence="4">
    <location>
        <begin position="21"/>
        <end position="34"/>
    </location>
</feature>
<dbReference type="Gene3D" id="2.40.50.100">
    <property type="match status" value="1"/>
</dbReference>
<feature type="compositionally biased region" description="Basic and acidic residues" evidence="4">
    <location>
        <begin position="66"/>
        <end position="89"/>
    </location>
</feature>
<proteinExistence type="predicted"/>
<keyword evidence="5" id="KW-0472">Membrane</keyword>
<dbReference type="InterPro" id="IPR058639">
    <property type="entry name" value="BSH_YknX-like"/>
</dbReference>
<dbReference type="Pfam" id="PF25984">
    <property type="entry name" value="BSH_YknX"/>
    <property type="match status" value="1"/>
</dbReference>
<dbReference type="PANTHER" id="PTHR32347:SF14">
    <property type="entry name" value="EFFLUX SYSTEM COMPONENT YKNX-RELATED"/>
    <property type="match status" value="1"/>
</dbReference>
<gene>
    <name evidence="7" type="ORF">VXJ25_08580</name>
</gene>
<dbReference type="EMBL" id="JAZGJQ010000011">
    <property type="protein sequence ID" value="MEE6148034.1"/>
    <property type="molecule type" value="Genomic_DNA"/>
</dbReference>
<evidence type="ECO:0000256" key="2">
    <source>
        <dbReference type="ARBA" id="ARBA00023054"/>
    </source>
</evidence>
<dbReference type="Gene3D" id="1.20.120.330">
    <property type="entry name" value="Nucleotidyltransferases domain 2"/>
    <property type="match status" value="1"/>
</dbReference>
<keyword evidence="2 3" id="KW-0175">Coiled coil</keyword>
<organism evidence="7 8">
    <name type="scientific">Olsenella absiana</name>
    <dbReference type="NCBI Taxonomy" id="3115222"/>
    <lineage>
        <taxon>Bacteria</taxon>
        <taxon>Bacillati</taxon>
        <taxon>Actinomycetota</taxon>
        <taxon>Coriobacteriia</taxon>
        <taxon>Coriobacteriales</taxon>
        <taxon>Atopobiaceae</taxon>
        <taxon>Olsenella</taxon>
    </lineage>
</organism>
<feature type="coiled-coil region" evidence="3">
    <location>
        <begin position="456"/>
        <end position="490"/>
    </location>
</feature>
<evidence type="ECO:0000259" key="6">
    <source>
        <dbReference type="Pfam" id="PF25984"/>
    </source>
</evidence>
<evidence type="ECO:0000256" key="4">
    <source>
        <dbReference type="SAM" id="MobiDB-lite"/>
    </source>
</evidence>
<name>A0ABU7RCB1_9ACTN</name>
<evidence type="ECO:0000256" key="3">
    <source>
        <dbReference type="SAM" id="Coils"/>
    </source>
</evidence>
<keyword evidence="5" id="KW-1133">Transmembrane helix</keyword>
<reference evidence="7 8" key="1">
    <citation type="submission" date="2024-01" db="EMBL/GenBank/DDBJ databases">
        <title>Description of Olsenella sp. nov., isolated from pig feces.</title>
        <authorList>
            <person name="Chang Y.-H."/>
        </authorList>
    </citation>
    <scope>NUCLEOTIDE SEQUENCE [LARGE SCALE GENOMIC DNA]</scope>
    <source>
        <strain evidence="7 8">YH-ols2223</strain>
    </source>
</reference>
<dbReference type="RefSeq" id="WP_330958799.1">
    <property type="nucleotide sequence ID" value="NZ_JAZGJQ010000011.1"/>
</dbReference>